<evidence type="ECO:0000313" key="3">
    <source>
        <dbReference type="Proteomes" id="UP000583929"/>
    </source>
</evidence>
<accession>A0A7J6H7M5</accession>
<dbReference type="EMBL" id="JAATIQ010000492">
    <property type="protein sequence ID" value="KAF4353905.1"/>
    <property type="molecule type" value="Genomic_DNA"/>
</dbReference>
<gene>
    <name evidence="1" type="ORF">G4B88_009383</name>
    <name evidence="2" type="ORF">G4B88_024455</name>
</gene>
<evidence type="ECO:0000313" key="1">
    <source>
        <dbReference type="EMBL" id="KAF4353905.1"/>
    </source>
</evidence>
<keyword evidence="3" id="KW-1185">Reference proteome</keyword>
<proteinExistence type="predicted"/>
<dbReference type="Proteomes" id="UP000583929">
    <property type="component" value="Unassembled WGS sequence"/>
</dbReference>
<evidence type="ECO:0000313" key="2">
    <source>
        <dbReference type="EMBL" id="KAF4390449.1"/>
    </source>
</evidence>
<comment type="caution">
    <text evidence="2">The sequence shown here is derived from an EMBL/GenBank/DDBJ whole genome shotgun (WGS) entry which is preliminary data.</text>
</comment>
<organism evidence="2 3">
    <name type="scientific">Cannabis sativa</name>
    <name type="common">Hemp</name>
    <name type="synonym">Marijuana</name>
    <dbReference type="NCBI Taxonomy" id="3483"/>
    <lineage>
        <taxon>Eukaryota</taxon>
        <taxon>Viridiplantae</taxon>
        <taxon>Streptophyta</taxon>
        <taxon>Embryophyta</taxon>
        <taxon>Tracheophyta</taxon>
        <taxon>Spermatophyta</taxon>
        <taxon>Magnoliopsida</taxon>
        <taxon>eudicotyledons</taxon>
        <taxon>Gunneridae</taxon>
        <taxon>Pentapetalae</taxon>
        <taxon>rosids</taxon>
        <taxon>fabids</taxon>
        <taxon>Rosales</taxon>
        <taxon>Cannabaceae</taxon>
        <taxon>Cannabis</taxon>
    </lineage>
</organism>
<protein>
    <submittedName>
        <fullName evidence="2">Uncharacterized protein</fullName>
    </submittedName>
</protein>
<sequence length="64" mass="7291">MVKSYYLLRQDEQISRGWLTSSPFLSLLVTGSPELPPRLSSLSAVLFLFLFALLPKTEGWVRSF</sequence>
<reference evidence="2 3" key="1">
    <citation type="journal article" date="2020" name="bioRxiv">
        <title>Sequence and annotation of 42 cannabis genomes reveals extensive copy number variation in cannabinoid synthesis and pathogen resistance genes.</title>
        <authorList>
            <person name="Mckernan K.J."/>
            <person name="Helbert Y."/>
            <person name="Kane L.T."/>
            <person name="Ebling H."/>
            <person name="Zhang L."/>
            <person name="Liu B."/>
            <person name="Eaton Z."/>
            <person name="Mclaughlin S."/>
            <person name="Kingan S."/>
            <person name="Baybayan P."/>
            <person name="Concepcion G."/>
            <person name="Jordan M."/>
            <person name="Riva A."/>
            <person name="Barbazuk W."/>
            <person name="Harkins T."/>
        </authorList>
    </citation>
    <scope>NUCLEOTIDE SEQUENCE [LARGE SCALE GENOMIC DNA]</scope>
    <source>
        <strain evidence="3">cv. Jamaican Lion 4</strain>
        <strain evidence="2">Father</strain>
        <tissue evidence="2">Leaf</tissue>
    </source>
</reference>
<name>A0A7J6H7M5_CANSA</name>
<dbReference type="EMBL" id="JAATIQ010000063">
    <property type="protein sequence ID" value="KAF4390449.1"/>
    <property type="molecule type" value="Genomic_DNA"/>
</dbReference>
<dbReference type="AlphaFoldDB" id="A0A7J6H7M5"/>